<evidence type="ECO:0000256" key="1">
    <source>
        <dbReference type="SAM" id="Coils"/>
    </source>
</evidence>
<dbReference type="Proteomes" id="UP000007875">
    <property type="component" value="Unassembled WGS sequence"/>
</dbReference>
<feature type="coiled-coil region" evidence="1">
    <location>
        <begin position="212"/>
        <end position="239"/>
    </location>
</feature>
<reference evidence="2" key="2">
    <citation type="submission" date="2025-08" db="UniProtKB">
        <authorList>
            <consortium name="Ensembl"/>
        </authorList>
    </citation>
    <scope>IDENTIFICATION</scope>
</reference>
<dbReference type="AlphaFoldDB" id="H2YN52"/>
<organism evidence="2 3">
    <name type="scientific">Ciona savignyi</name>
    <name type="common">Pacific transparent sea squirt</name>
    <dbReference type="NCBI Taxonomy" id="51511"/>
    <lineage>
        <taxon>Eukaryota</taxon>
        <taxon>Metazoa</taxon>
        <taxon>Chordata</taxon>
        <taxon>Tunicata</taxon>
        <taxon>Ascidiacea</taxon>
        <taxon>Phlebobranchia</taxon>
        <taxon>Cionidae</taxon>
        <taxon>Ciona</taxon>
    </lineage>
</organism>
<keyword evidence="3" id="KW-1185">Reference proteome</keyword>
<dbReference type="Ensembl" id="ENSCSAVT00000006841.1">
    <property type="protein sequence ID" value="ENSCSAVP00000006754.1"/>
    <property type="gene ID" value="ENSCSAVG00000004042.1"/>
</dbReference>
<dbReference type="OMA" id="YMQQENA"/>
<protein>
    <submittedName>
        <fullName evidence="2">Uncharacterized protein</fullName>
    </submittedName>
</protein>
<dbReference type="GeneTree" id="ENSGT00390000001900"/>
<dbReference type="InParanoid" id="H2YN52"/>
<accession>H2YN52</accession>
<proteinExistence type="predicted"/>
<dbReference type="HOGENOM" id="CLU_1075747_0_0_1"/>
<evidence type="ECO:0000313" key="3">
    <source>
        <dbReference type="Proteomes" id="UP000007875"/>
    </source>
</evidence>
<sequence length="264" mass="31083">MENAGNNNDSDEKLPEDFLRILQNLRAEIEQEERAVAEEKFLIEKYEARTKEHTAEINRTKKYNAELESMLKHLTNMHNTQMKHLESSKDVEELLRHQVKSKEEELYRLKEKHSEMKKECERKHDHYQEIYCERMLVYDSLPMVPEYKRQVARLEELQTVLHDKKRELEASKEELATIAAEQDVLKPAYSSLTEWGVSFAQTMQSITQNQIKSKSMKSVAELETEVQVLQAKKENILKKQEIERKSVFKAAKFKDLKPIAKSSS</sequence>
<feature type="coiled-coil region" evidence="1">
    <location>
        <begin position="19"/>
        <end position="49"/>
    </location>
</feature>
<reference evidence="3" key="1">
    <citation type="submission" date="2003-08" db="EMBL/GenBank/DDBJ databases">
        <authorList>
            <person name="Birren B."/>
            <person name="Nusbaum C."/>
            <person name="Abebe A."/>
            <person name="Abouelleil A."/>
            <person name="Adekoya E."/>
            <person name="Ait-zahra M."/>
            <person name="Allen N."/>
            <person name="Allen T."/>
            <person name="An P."/>
            <person name="Anderson M."/>
            <person name="Anderson S."/>
            <person name="Arachchi H."/>
            <person name="Armbruster J."/>
            <person name="Bachantsang P."/>
            <person name="Baldwin J."/>
            <person name="Barry A."/>
            <person name="Bayul T."/>
            <person name="Blitshsteyn B."/>
            <person name="Bloom T."/>
            <person name="Blye J."/>
            <person name="Boguslavskiy L."/>
            <person name="Borowsky M."/>
            <person name="Boukhgalter B."/>
            <person name="Brunache A."/>
            <person name="Butler J."/>
            <person name="Calixte N."/>
            <person name="Calvo S."/>
            <person name="Camarata J."/>
            <person name="Campo K."/>
            <person name="Chang J."/>
            <person name="Cheshatsang Y."/>
            <person name="Citroen M."/>
            <person name="Collymore A."/>
            <person name="Considine T."/>
            <person name="Cook A."/>
            <person name="Cooke P."/>
            <person name="Corum B."/>
            <person name="Cuomo C."/>
            <person name="David R."/>
            <person name="Dawoe T."/>
            <person name="Degray S."/>
            <person name="Dodge S."/>
            <person name="Dooley K."/>
            <person name="Dorje P."/>
            <person name="Dorjee K."/>
            <person name="Dorris L."/>
            <person name="Duffey N."/>
            <person name="Dupes A."/>
            <person name="Elkins T."/>
            <person name="Engels R."/>
            <person name="Erickson J."/>
            <person name="Farina A."/>
            <person name="Faro S."/>
            <person name="Ferreira P."/>
            <person name="Fischer H."/>
            <person name="Fitzgerald M."/>
            <person name="Foley K."/>
            <person name="Gage D."/>
            <person name="Galagan J."/>
            <person name="Gearin G."/>
            <person name="Gnerre S."/>
            <person name="Gnirke A."/>
            <person name="Goyette A."/>
            <person name="Graham J."/>
            <person name="Grandbois E."/>
            <person name="Gyaltsen K."/>
            <person name="Hafez N."/>
            <person name="Hagopian D."/>
            <person name="Hagos B."/>
            <person name="Hall J."/>
            <person name="Hatcher B."/>
            <person name="Heller A."/>
            <person name="Higgins H."/>
            <person name="Honan T."/>
            <person name="Horn A."/>
            <person name="Houde N."/>
            <person name="Hughes L."/>
            <person name="Hulme W."/>
            <person name="Husby E."/>
            <person name="Iliev I."/>
            <person name="Jaffe D."/>
            <person name="Jones C."/>
            <person name="Kamal M."/>
            <person name="Kamat A."/>
            <person name="Kamvysselis M."/>
            <person name="Karlsson E."/>
            <person name="Kells C."/>
            <person name="Kieu A."/>
            <person name="Kisner P."/>
            <person name="Kodira C."/>
            <person name="Kulbokas E."/>
            <person name="Labutti K."/>
            <person name="Lama D."/>
            <person name="Landers T."/>
            <person name="Leger J."/>
            <person name="Levine S."/>
            <person name="Lewis D."/>
            <person name="Lewis T."/>
            <person name="Lindblad-toh K."/>
            <person name="Liu X."/>
            <person name="Lokyitsang T."/>
            <person name="Lokyitsang Y."/>
            <person name="Lucien O."/>
            <person name="Lui A."/>
            <person name="Ma L.J."/>
            <person name="Mabbitt R."/>
            <person name="Macdonald J."/>
            <person name="Maclean C."/>
            <person name="Major J."/>
            <person name="Manning J."/>
            <person name="Marabella R."/>
            <person name="Maru K."/>
            <person name="Matthews C."/>
            <person name="Mauceli E."/>
            <person name="Mccarthy M."/>
            <person name="Mcdonough S."/>
            <person name="Mcghee T."/>
            <person name="Meldrim J."/>
            <person name="Meneus L."/>
            <person name="Mesirov J."/>
            <person name="Mihalev A."/>
            <person name="Mihova T."/>
            <person name="Mikkelsen T."/>
            <person name="Mlenga V."/>
            <person name="Moru K."/>
            <person name="Mozes J."/>
            <person name="Mulrain L."/>
            <person name="Munson G."/>
            <person name="Naylor J."/>
            <person name="Newes C."/>
            <person name="Nguyen C."/>
            <person name="Nguyen N."/>
            <person name="Nguyen T."/>
            <person name="Nicol R."/>
            <person name="Nielsen C."/>
            <person name="Nizzari M."/>
            <person name="Norbu C."/>
            <person name="Norbu N."/>
            <person name="O'donnell P."/>
            <person name="Okoawo O."/>
            <person name="O'leary S."/>
            <person name="Omotosho B."/>
            <person name="O'neill K."/>
            <person name="Osman S."/>
            <person name="Parker S."/>
            <person name="Perrin D."/>
            <person name="Phunkhang P."/>
            <person name="Piqani B."/>
            <person name="Purcell S."/>
            <person name="Rachupka T."/>
            <person name="Ramasamy U."/>
            <person name="Rameau R."/>
            <person name="Ray V."/>
            <person name="Raymond C."/>
            <person name="Retta R."/>
            <person name="Richardson S."/>
            <person name="Rise C."/>
            <person name="Rodriguez J."/>
            <person name="Rogers J."/>
            <person name="Rogov P."/>
            <person name="Rutman M."/>
            <person name="Schupbach R."/>
            <person name="Seaman C."/>
            <person name="Settipalli S."/>
            <person name="Sharpe T."/>
            <person name="Sheridan J."/>
            <person name="Sherpa N."/>
            <person name="Shi J."/>
            <person name="Smirnov S."/>
            <person name="Smith C."/>
            <person name="Sougnez C."/>
            <person name="Spencer B."/>
            <person name="Stalker J."/>
            <person name="Stange-thomann N."/>
            <person name="Stavropoulos S."/>
            <person name="Stetson K."/>
            <person name="Stone C."/>
            <person name="Stone S."/>
            <person name="Stubbs M."/>
            <person name="Talamas J."/>
            <person name="Tchuinga P."/>
            <person name="Tenzing P."/>
            <person name="Tesfaye S."/>
            <person name="Theodore J."/>
            <person name="Thoulutsang Y."/>
            <person name="Topham K."/>
            <person name="Towey S."/>
            <person name="Tsamla T."/>
            <person name="Tsomo N."/>
            <person name="Vallee D."/>
            <person name="Vassiliev H."/>
            <person name="Venkataraman V."/>
            <person name="Vinson J."/>
            <person name="Vo A."/>
            <person name="Wade C."/>
            <person name="Wang S."/>
            <person name="Wangchuk T."/>
            <person name="Wangdi T."/>
            <person name="Whittaker C."/>
            <person name="Wilkinson J."/>
            <person name="Wu Y."/>
            <person name="Wyman D."/>
            <person name="Yadav S."/>
            <person name="Yang S."/>
            <person name="Yang X."/>
            <person name="Yeager S."/>
            <person name="Yee E."/>
            <person name="Young G."/>
            <person name="Zainoun J."/>
            <person name="Zembeck L."/>
            <person name="Zimmer A."/>
            <person name="Zody M."/>
            <person name="Lander E."/>
        </authorList>
    </citation>
    <scope>NUCLEOTIDE SEQUENCE [LARGE SCALE GENOMIC DNA]</scope>
</reference>
<evidence type="ECO:0000313" key="2">
    <source>
        <dbReference type="Ensembl" id="ENSCSAVP00000006754.1"/>
    </source>
</evidence>
<keyword evidence="1" id="KW-0175">Coiled coil</keyword>
<reference evidence="2" key="3">
    <citation type="submission" date="2025-09" db="UniProtKB">
        <authorList>
            <consortium name="Ensembl"/>
        </authorList>
    </citation>
    <scope>IDENTIFICATION</scope>
</reference>
<feature type="coiled-coil region" evidence="1">
    <location>
        <begin position="92"/>
        <end position="119"/>
    </location>
</feature>
<feature type="coiled-coil region" evidence="1">
    <location>
        <begin position="147"/>
        <end position="181"/>
    </location>
</feature>
<name>H2YN52_CIOSA</name>